<keyword evidence="2 5" id="KW-0479">Metal-binding</keyword>
<sequence>MKKWNHSRKSLFYVINKKGGLDMKLKISPFYCFHTINAYEEDDNIFLDCVVYEDHSIIKSLYVKRLCSTSATDHEQGLEGSIRRYVINRKEKSIREEFTLPAQGMNLELPVINPAYKCKKHRFVYGIHTTRASSFFDAIIKVDIESRISQTWSIPKGTPSEPIFIARPDGTSEDDGVLLTVVLDGQKRRSMMIVLDAKDLKEIARAEMELVVPFGFHGAFVGRS</sequence>
<dbReference type="STRING" id="1198029.A0A1U7LKN3"/>
<evidence type="ECO:0000256" key="1">
    <source>
        <dbReference type="ARBA" id="ARBA00006787"/>
    </source>
</evidence>
<dbReference type="GO" id="GO:0046872">
    <property type="term" value="F:metal ion binding"/>
    <property type="evidence" value="ECO:0007669"/>
    <property type="project" value="UniProtKB-KW"/>
</dbReference>
<evidence type="ECO:0000313" key="6">
    <source>
        <dbReference type="EMBL" id="OLL23215.1"/>
    </source>
</evidence>
<proteinExistence type="inferred from homology"/>
<comment type="caution">
    <text evidence="6">The sequence shown here is derived from an EMBL/GenBank/DDBJ whole genome shotgun (WGS) entry which is preliminary data.</text>
</comment>
<evidence type="ECO:0000313" key="7">
    <source>
        <dbReference type="Proteomes" id="UP000186594"/>
    </source>
</evidence>
<feature type="binding site" evidence="5">
    <location>
        <position position="217"/>
    </location>
    <ligand>
        <name>Fe cation</name>
        <dbReference type="ChEBI" id="CHEBI:24875"/>
        <note>catalytic</note>
    </ligand>
</feature>
<accession>A0A1U7LKN3</accession>
<dbReference type="PANTHER" id="PTHR10543:SF24">
    <property type="entry name" value="CAROTENOID ISOMEROOXYGENASE"/>
    <property type="match status" value="1"/>
</dbReference>
<feature type="binding site" evidence="5">
    <location>
        <position position="34"/>
    </location>
    <ligand>
        <name>Fe cation</name>
        <dbReference type="ChEBI" id="CHEBI:24875"/>
        <note>catalytic</note>
    </ligand>
</feature>
<keyword evidence="4 5" id="KW-0408">Iron</keyword>
<keyword evidence="3" id="KW-0560">Oxidoreductase</keyword>
<comment type="cofactor">
    <cofactor evidence="5">
        <name>Fe(2+)</name>
        <dbReference type="ChEBI" id="CHEBI:29033"/>
    </cofactor>
    <text evidence="5">Binds 1 Fe(2+) ion per subunit.</text>
</comment>
<reference evidence="6 7" key="1">
    <citation type="submission" date="2016-04" db="EMBL/GenBank/DDBJ databases">
        <title>Evolutionary innovation and constraint leading to complex multicellularity in the Ascomycota.</title>
        <authorList>
            <person name="Cisse O."/>
            <person name="Nguyen A."/>
            <person name="Hewitt D.A."/>
            <person name="Jedd G."/>
            <person name="Stajich J.E."/>
        </authorList>
    </citation>
    <scope>NUCLEOTIDE SEQUENCE [LARGE SCALE GENOMIC DNA]</scope>
    <source>
        <strain evidence="6 7">DAH-3</strain>
    </source>
</reference>
<comment type="similarity">
    <text evidence="1">Belongs to the carotenoid oxygenase family.</text>
</comment>
<gene>
    <name evidence="6" type="ORF">NEOLI_005330</name>
</gene>
<organism evidence="6 7">
    <name type="scientific">Neolecta irregularis (strain DAH-3)</name>
    <dbReference type="NCBI Taxonomy" id="1198029"/>
    <lineage>
        <taxon>Eukaryota</taxon>
        <taxon>Fungi</taxon>
        <taxon>Dikarya</taxon>
        <taxon>Ascomycota</taxon>
        <taxon>Taphrinomycotina</taxon>
        <taxon>Neolectales</taxon>
        <taxon>Neolectaceae</taxon>
        <taxon>Neolecta</taxon>
    </lineage>
</organism>
<evidence type="ECO:0000256" key="3">
    <source>
        <dbReference type="ARBA" id="ARBA00023002"/>
    </source>
</evidence>
<dbReference type="AlphaFoldDB" id="A0A1U7LKN3"/>
<protein>
    <submittedName>
        <fullName evidence="6">Carotenoid cleavage dioxygenase 8 B, chloroplastic</fullName>
    </submittedName>
</protein>
<dbReference type="PANTHER" id="PTHR10543">
    <property type="entry name" value="BETA-CAROTENE DIOXYGENASE"/>
    <property type="match status" value="1"/>
</dbReference>
<dbReference type="EMBL" id="LXFE01002128">
    <property type="protein sequence ID" value="OLL23215.1"/>
    <property type="molecule type" value="Genomic_DNA"/>
</dbReference>
<dbReference type="GO" id="GO:0016121">
    <property type="term" value="P:carotene catabolic process"/>
    <property type="evidence" value="ECO:0007669"/>
    <property type="project" value="TreeGrafter"/>
</dbReference>
<evidence type="ECO:0000256" key="2">
    <source>
        <dbReference type="ARBA" id="ARBA00022723"/>
    </source>
</evidence>
<dbReference type="OrthoDB" id="407010at2759"/>
<name>A0A1U7LKN3_NEOID</name>
<evidence type="ECO:0000256" key="4">
    <source>
        <dbReference type="ARBA" id="ARBA00023004"/>
    </source>
</evidence>
<keyword evidence="6" id="KW-0223">Dioxygenase</keyword>
<dbReference type="Pfam" id="PF03055">
    <property type="entry name" value="RPE65"/>
    <property type="match status" value="1"/>
</dbReference>
<dbReference type="Proteomes" id="UP000186594">
    <property type="component" value="Unassembled WGS sequence"/>
</dbReference>
<dbReference type="GO" id="GO:0010436">
    <property type="term" value="F:carotenoid dioxygenase activity"/>
    <property type="evidence" value="ECO:0007669"/>
    <property type="project" value="TreeGrafter"/>
</dbReference>
<dbReference type="InterPro" id="IPR004294">
    <property type="entry name" value="Carotenoid_Oase"/>
</dbReference>
<keyword evidence="7" id="KW-1185">Reference proteome</keyword>
<evidence type="ECO:0000256" key="5">
    <source>
        <dbReference type="PIRSR" id="PIRSR604294-1"/>
    </source>
</evidence>